<accession>A0A0E9SGJ6</accession>
<reference evidence="1" key="2">
    <citation type="journal article" date="2015" name="Fish Shellfish Immunol.">
        <title>Early steps in the European eel (Anguilla anguilla)-Vibrio vulnificus interaction in the gills: Role of the RtxA13 toxin.</title>
        <authorList>
            <person name="Callol A."/>
            <person name="Pajuelo D."/>
            <person name="Ebbesson L."/>
            <person name="Teles M."/>
            <person name="MacKenzie S."/>
            <person name="Amaro C."/>
        </authorList>
    </citation>
    <scope>NUCLEOTIDE SEQUENCE</scope>
</reference>
<sequence>MIFFLIVITFYTVWLEQLPLTLRKRLS</sequence>
<reference evidence="1" key="1">
    <citation type="submission" date="2014-11" db="EMBL/GenBank/DDBJ databases">
        <authorList>
            <person name="Amaro Gonzalez C."/>
        </authorList>
    </citation>
    <scope>NUCLEOTIDE SEQUENCE</scope>
</reference>
<evidence type="ECO:0000313" key="1">
    <source>
        <dbReference type="EMBL" id="JAH39638.1"/>
    </source>
</evidence>
<dbReference type="AlphaFoldDB" id="A0A0E9SGJ6"/>
<protein>
    <submittedName>
        <fullName evidence="1">Uncharacterized protein</fullName>
    </submittedName>
</protein>
<proteinExistence type="predicted"/>
<name>A0A0E9SGJ6_ANGAN</name>
<organism evidence="1">
    <name type="scientific">Anguilla anguilla</name>
    <name type="common">European freshwater eel</name>
    <name type="synonym">Muraena anguilla</name>
    <dbReference type="NCBI Taxonomy" id="7936"/>
    <lineage>
        <taxon>Eukaryota</taxon>
        <taxon>Metazoa</taxon>
        <taxon>Chordata</taxon>
        <taxon>Craniata</taxon>
        <taxon>Vertebrata</taxon>
        <taxon>Euteleostomi</taxon>
        <taxon>Actinopterygii</taxon>
        <taxon>Neopterygii</taxon>
        <taxon>Teleostei</taxon>
        <taxon>Anguilliformes</taxon>
        <taxon>Anguillidae</taxon>
        <taxon>Anguilla</taxon>
    </lineage>
</organism>
<dbReference type="EMBL" id="GBXM01068939">
    <property type="protein sequence ID" value="JAH39638.1"/>
    <property type="molecule type" value="Transcribed_RNA"/>
</dbReference>